<dbReference type="AlphaFoldDB" id="M0EBK6"/>
<dbReference type="Pfam" id="PF14344">
    <property type="entry name" value="DUF4397"/>
    <property type="match status" value="1"/>
</dbReference>
<organism evidence="2 3">
    <name type="scientific">Halorubrum coriense DSM 10284</name>
    <dbReference type="NCBI Taxonomy" id="1227466"/>
    <lineage>
        <taxon>Archaea</taxon>
        <taxon>Methanobacteriati</taxon>
        <taxon>Methanobacteriota</taxon>
        <taxon>Stenosarchaea group</taxon>
        <taxon>Halobacteria</taxon>
        <taxon>Halobacteriales</taxon>
        <taxon>Haloferacaceae</taxon>
        <taxon>Halorubrum</taxon>
    </lineage>
</organism>
<keyword evidence="3" id="KW-1185">Reference proteome</keyword>
<feature type="domain" description="DUF4397" evidence="1">
    <location>
        <begin position="4"/>
        <end position="116"/>
    </location>
</feature>
<sequence length="203" mass="21093">MNTQLRIGHFSPDAPAVDVRIDGESLLENVSFGTLGDYMDVEAGSYDVDIVPASGDDAVLSATLEIDDGASYTVLAINALADIEALVLTDDRSAVDAGDARIRFVHTVPDAPAVDVMAGGSPLFENVAFGDSSSLATVDADAYDIDVRPSGSEDSVLRLSDIDFDGATAYTAFATGMLGDDSLDAMLVADFVATDADDRTITA</sequence>
<dbReference type="OrthoDB" id="187327at2157"/>
<comment type="caution">
    <text evidence="2">The sequence shown here is derived from an EMBL/GenBank/DDBJ whole genome shotgun (WGS) entry which is preliminary data.</text>
</comment>
<protein>
    <submittedName>
        <fullName evidence="2">LPXTG-motif cell wall anchor domain-containing protein</fullName>
    </submittedName>
</protein>
<proteinExistence type="predicted"/>
<reference evidence="2 3" key="1">
    <citation type="journal article" date="2014" name="PLoS Genet.">
        <title>Phylogenetically driven sequencing of extremely halophilic archaea reveals strategies for static and dynamic osmo-response.</title>
        <authorList>
            <person name="Becker E.A."/>
            <person name="Seitzer P.M."/>
            <person name="Tritt A."/>
            <person name="Larsen D."/>
            <person name="Krusor M."/>
            <person name="Yao A.I."/>
            <person name="Wu D."/>
            <person name="Madern D."/>
            <person name="Eisen J.A."/>
            <person name="Darling A.E."/>
            <person name="Facciotti M.T."/>
        </authorList>
    </citation>
    <scope>NUCLEOTIDE SEQUENCE [LARGE SCALE GENOMIC DNA]</scope>
    <source>
        <strain evidence="2 3">DSM 10284</strain>
    </source>
</reference>
<dbReference type="Proteomes" id="UP000011509">
    <property type="component" value="Unassembled WGS sequence"/>
</dbReference>
<dbReference type="PATRIC" id="fig|1227466.3.peg.3105"/>
<dbReference type="STRING" id="1227466.C464_15555"/>
<gene>
    <name evidence="2" type="ORF">C464_15555</name>
</gene>
<evidence type="ECO:0000313" key="2">
    <source>
        <dbReference type="EMBL" id="ELZ44262.1"/>
    </source>
</evidence>
<name>M0EBK6_9EURY</name>
<dbReference type="EMBL" id="AOJL01000060">
    <property type="protein sequence ID" value="ELZ44262.1"/>
    <property type="molecule type" value="Genomic_DNA"/>
</dbReference>
<evidence type="ECO:0000259" key="1">
    <source>
        <dbReference type="Pfam" id="PF14344"/>
    </source>
</evidence>
<accession>M0EBK6</accession>
<evidence type="ECO:0000313" key="3">
    <source>
        <dbReference type="Proteomes" id="UP000011509"/>
    </source>
</evidence>
<dbReference type="InterPro" id="IPR025510">
    <property type="entry name" value="DUF4397"/>
</dbReference>
<dbReference type="RefSeq" id="WP_006114641.1">
    <property type="nucleotide sequence ID" value="NZ_AOJL01000060.1"/>
</dbReference>